<evidence type="ECO:0000313" key="9">
    <source>
        <dbReference type="Proteomes" id="UP000326062"/>
    </source>
</evidence>
<dbReference type="InterPro" id="IPR038097">
    <property type="entry name" value="Ribosomal_eL36_sf"/>
</dbReference>
<evidence type="ECO:0000256" key="1">
    <source>
        <dbReference type="ARBA" id="ARBA00006509"/>
    </source>
</evidence>
<dbReference type="GO" id="GO:0005840">
    <property type="term" value="C:ribosome"/>
    <property type="evidence" value="ECO:0007669"/>
    <property type="project" value="UniProtKB-KW"/>
</dbReference>
<dbReference type="AlphaFoldDB" id="A0A5N3XNK6"/>
<gene>
    <name evidence="8" type="ORF">FD755_012268</name>
</gene>
<evidence type="ECO:0000256" key="3">
    <source>
        <dbReference type="ARBA" id="ARBA00022980"/>
    </source>
</evidence>
<dbReference type="GO" id="GO:1990904">
    <property type="term" value="C:ribonucleoprotein complex"/>
    <property type="evidence" value="ECO:0007669"/>
    <property type="project" value="UniProtKB-KW"/>
</dbReference>
<name>A0A5N3XNK6_MUNRE</name>
<evidence type="ECO:0000256" key="7">
    <source>
        <dbReference type="ARBA" id="ARBA00035331"/>
    </source>
</evidence>
<dbReference type="GO" id="GO:0006412">
    <property type="term" value="P:translation"/>
    <property type="evidence" value="ECO:0007669"/>
    <property type="project" value="InterPro"/>
</dbReference>
<dbReference type="EMBL" id="VCEB01000006">
    <property type="protein sequence ID" value="KAB0375625.1"/>
    <property type="molecule type" value="Genomic_DNA"/>
</dbReference>
<evidence type="ECO:0000256" key="6">
    <source>
        <dbReference type="ARBA" id="ARBA00035226"/>
    </source>
</evidence>
<protein>
    <recommendedName>
        <fullName evidence="6">Large ribosomal subunit protein eL36</fullName>
    </recommendedName>
    <alternativeName>
        <fullName evidence="7">60S ribosomal protein L36</fullName>
    </alternativeName>
</protein>
<dbReference type="InterPro" id="IPR000509">
    <property type="entry name" value="Ribosomal_eL36"/>
</dbReference>
<proteinExistence type="inferred from homology"/>
<dbReference type="Pfam" id="PF01158">
    <property type="entry name" value="Ribosomal_L36e"/>
    <property type="match status" value="1"/>
</dbReference>
<reference evidence="8 9" key="1">
    <citation type="submission" date="2019-06" db="EMBL/GenBank/DDBJ databases">
        <title>Discovery of a novel chromosome fission-fusion reversal in muntjac.</title>
        <authorList>
            <person name="Mudd A.B."/>
            <person name="Bredeson J.V."/>
            <person name="Baum R."/>
            <person name="Hockemeyer D."/>
            <person name="Rokhsar D.S."/>
        </authorList>
    </citation>
    <scope>NUCLEOTIDE SEQUENCE [LARGE SCALE GENOMIC DNA]</scope>
    <source>
        <strain evidence="8">UCam_UCB_Mr</strain>
        <tissue evidence="8">Fibroblast cell line</tissue>
    </source>
</reference>
<evidence type="ECO:0000256" key="5">
    <source>
        <dbReference type="ARBA" id="ARBA00034092"/>
    </source>
</evidence>
<comment type="subunit">
    <text evidence="2">Component of the large ribosomal subunit.</text>
</comment>
<sequence>MQLTATALCYPMIVGVSKAYKMTKNVSHQSYGHCDWGHLTKNKPHDLRAGLKCIKKRVGTHTHAKKKGEELSNVLVITRKVTAKCRAPSSL</sequence>
<dbReference type="Proteomes" id="UP000326062">
    <property type="component" value="Chromosome 6"/>
</dbReference>
<keyword evidence="3" id="KW-0689">Ribosomal protein</keyword>
<comment type="similarity">
    <text evidence="1">Belongs to the eukaryotic ribosomal protein eL36 family.</text>
</comment>
<dbReference type="GO" id="GO:0003735">
    <property type="term" value="F:structural constituent of ribosome"/>
    <property type="evidence" value="ECO:0007669"/>
    <property type="project" value="InterPro"/>
</dbReference>
<comment type="caution">
    <text evidence="8">The sequence shown here is derived from an EMBL/GenBank/DDBJ whole genome shotgun (WGS) entry which is preliminary data.</text>
</comment>
<dbReference type="Gene3D" id="1.10.10.1760">
    <property type="entry name" value="60S ribosomal protein L36"/>
    <property type="match status" value="1"/>
</dbReference>
<keyword evidence="9" id="KW-1185">Reference proteome</keyword>
<evidence type="ECO:0000256" key="2">
    <source>
        <dbReference type="ARBA" id="ARBA00011133"/>
    </source>
</evidence>
<accession>A0A5N3XNK6</accession>
<evidence type="ECO:0000313" key="8">
    <source>
        <dbReference type="EMBL" id="KAB0375625.1"/>
    </source>
</evidence>
<keyword evidence="4" id="KW-0687">Ribonucleoprotein</keyword>
<evidence type="ECO:0000256" key="4">
    <source>
        <dbReference type="ARBA" id="ARBA00023274"/>
    </source>
</evidence>
<organism evidence="8 9">
    <name type="scientific">Muntiacus reevesi</name>
    <name type="common">Reeves' muntjac</name>
    <name type="synonym">Cervus reevesi</name>
    <dbReference type="NCBI Taxonomy" id="9886"/>
    <lineage>
        <taxon>Eukaryota</taxon>
        <taxon>Metazoa</taxon>
        <taxon>Chordata</taxon>
        <taxon>Craniata</taxon>
        <taxon>Vertebrata</taxon>
        <taxon>Euteleostomi</taxon>
        <taxon>Mammalia</taxon>
        <taxon>Eutheria</taxon>
        <taxon>Laurasiatheria</taxon>
        <taxon>Artiodactyla</taxon>
        <taxon>Ruminantia</taxon>
        <taxon>Pecora</taxon>
        <taxon>Cervidae</taxon>
        <taxon>Muntiacinae</taxon>
        <taxon>Muntiacus</taxon>
    </lineage>
</organism>
<comment type="function">
    <text evidence="5">Component of the large ribosomal subunit. The ribosome is a large ribonucleoprotein complex responsible for the synthesis of proteins in the cell.</text>
</comment>